<feature type="signal peptide" evidence="1">
    <location>
        <begin position="1"/>
        <end position="19"/>
    </location>
</feature>
<evidence type="ECO:0000259" key="2">
    <source>
        <dbReference type="Pfam" id="PF12849"/>
    </source>
</evidence>
<gene>
    <name evidence="3" type="ORF">CLIT_13c01890</name>
</gene>
<keyword evidence="1" id="KW-0732">Signal</keyword>
<evidence type="ECO:0000313" key="3">
    <source>
        <dbReference type="EMBL" id="KDR94867.1"/>
    </source>
</evidence>
<dbReference type="OrthoDB" id="186379at2"/>
<name>A0A069RKV7_PEPLI</name>
<dbReference type="AlphaFoldDB" id="A0A069RKV7"/>
<dbReference type="PROSITE" id="PS51257">
    <property type="entry name" value="PROKAR_LIPOPROTEIN"/>
    <property type="match status" value="1"/>
</dbReference>
<sequence length="282" mass="30513">MKKLLSILMALVLSIGLFAGCTGEKAEPEQVQNGSIILSTTTSTRDSGLLDYILPEFTKDTGIEVKVVAVGTGKALEMGKNGEADVLLVHAKASEEAFVEAGDGLERHDVMYNDFVLVGPQGDPAGVKEAAPSDIVAAFEKINSDKLKFVSRGDDSGTHKKELALWSDTGITPEGDYYVEAGSGMADVLKMADEMKAYTLTDRATYLNLKDNLSLEIAVEKDEKMFNQYGVIPVNPEKTENINAQGAKAFVDWLLSEKAQKMISEYGVDRFGMPLFTPNASK</sequence>
<keyword evidence="4" id="KW-1185">Reference proteome</keyword>
<proteinExistence type="predicted"/>
<dbReference type="PANTHER" id="PTHR37945">
    <property type="entry name" value="EXTRACELLULAR TUNGSTATE BINDING PROTEIN"/>
    <property type="match status" value="1"/>
</dbReference>
<dbReference type="SUPFAM" id="SSF53850">
    <property type="entry name" value="Periplasmic binding protein-like II"/>
    <property type="match status" value="1"/>
</dbReference>
<dbReference type="Gene3D" id="3.40.190.10">
    <property type="entry name" value="Periplasmic binding protein-like II"/>
    <property type="match status" value="2"/>
</dbReference>
<comment type="caution">
    <text evidence="3">The sequence shown here is derived from an EMBL/GenBank/DDBJ whole genome shotgun (WGS) entry which is preliminary data.</text>
</comment>
<protein>
    <submittedName>
        <fullName evidence="3">Putative ABC transporter anion-binding protein</fullName>
    </submittedName>
</protein>
<dbReference type="STRING" id="1121324.CLIT_13c01890"/>
<dbReference type="InterPro" id="IPR052738">
    <property type="entry name" value="ABC-Tungstate_binding"/>
</dbReference>
<dbReference type="Pfam" id="PF12849">
    <property type="entry name" value="PBP_like_2"/>
    <property type="match status" value="1"/>
</dbReference>
<reference evidence="3 4" key="1">
    <citation type="submission" date="2014-03" db="EMBL/GenBank/DDBJ databases">
        <title>Genome sequence of Clostridium litorale W6, DSM 5388.</title>
        <authorList>
            <person name="Poehlein A."/>
            <person name="Jagirdar A."/>
            <person name="Khonsari B."/>
            <person name="Chibani C.M."/>
            <person name="Gutierrez Gutierrez D.A."/>
            <person name="Davydova E."/>
            <person name="Alghaithi H.S."/>
            <person name="Nair K.P."/>
            <person name="Dhamotharan K."/>
            <person name="Chandran L."/>
            <person name="G W."/>
            <person name="Daniel R."/>
        </authorList>
    </citation>
    <scope>NUCLEOTIDE SEQUENCE [LARGE SCALE GENOMIC DNA]</scope>
    <source>
        <strain evidence="3 4">W6</strain>
    </source>
</reference>
<dbReference type="Proteomes" id="UP000027946">
    <property type="component" value="Unassembled WGS sequence"/>
</dbReference>
<feature type="domain" description="PBP" evidence="2">
    <location>
        <begin position="35"/>
        <end position="257"/>
    </location>
</feature>
<dbReference type="RefSeq" id="WP_038266119.1">
    <property type="nucleotide sequence ID" value="NZ_FSRH01000005.1"/>
</dbReference>
<dbReference type="PANTHER" id="PTHR37945:SF1">
    <property type="entry name" value="EXTRACELLULAR TUNGSTATE BINDING PROTEIN"/>
    <property type="match status" value="1"/>
</dbReference>
<dbReference type="InterPro" id="IPR024370">
    <property type="entry name" value="PBP_domain"/>
</dbReference>
<accession>A0A069RKV7</accession>
<evidence type="ECO:0000256" key="1">
    <source>
        <dbReference type="SAM" id="SignalP"/>
    </source>
</evidence>
<feature type="chain" id="PRO_5039343653" evidence="1">
    <location>
        <begin position="20"/>
        <end position="282"/>
    </location>
</feature>
<dbReference type="eggNOG" id="COG2998">
    <property type="taxonomic scope" value="Bacteria"/>
</dbReference>
<evidence type="ECO:0000313" key="4">
    <source>
        <dbReference type="Proteomes" id="UP000027946"/>
    </source>
</evidence>
<dbReference type="EMBL" id="JJMM01000013">
    <property type="protein sequence ID" value="KDR94867.1"/>
    <property type="molecule type" value="Genomic_DNA"/>
</dbReference>
<organism evidence="3 4">
    <name type="scientific">Peptoclostridium litorale DSM 5388</name>
    <dbReference type="NCBI Taxonomy" id="1121324"/>
    <lineage>
        <taxon>Bacteria</taxon>
        <taxon>Bacillati</taxon>
        <taxon>Bacillota</taxon>
        <taxon>Clostridia</taxon>
        <taxon>Peptostreptococcales</taxon>
        <taxon>Peptoclostridiaceae</taxon>
        <taxon>Peptoclostridium</taxon>
    </lineage>
</organism>